<dbReference type="InterPro" id="IPR020904">
    <property type="entry name" value="Sc_DH/Rdtase_CS"/>
</dbReference>
<organism evidence="4 5">
    <name type="scientific">Desulfosporosinus lacus DSM 15449</name>
    <dbReference type="NCBI Taxonomy" id="1121420"/>
    <lineage>
        <taxon>Bacteria</taxon>
        <taxon>Bacillati</taxon>
        <taxon>Bacillota</taxon>
        <taxon>Clostridia</taxon>
        <taxon>Eubacteriales</taxon>
        <taxon>Desulfitobacteriaceae</taxon>
        <taxon>Desulfosporosinus</taxon>
    </lineage>
</organism>
<dbReference type="InterPro" id="IPR002347">
    <property type="entry name" value="SDR_fam"/>
</dbReference>
<evidence type="ECO:0000313" key="5">
    <source>
        <dbReference type="Proteomes" id="UP000183954"/>
    </source>
</evidence>
<evidence type="ECO:0000313" key="4">
    <source>
        <dbReference type="EMBL" id="SHI01735.1"/>
    </source>
</evidence>
<dbReference type="NCBIfam" id="NF005559">
    <property type="entry name" value="PRK07231.1"/>
    <property type="match status" value="1"/>
</dbReference>
<protein>
    <submittedName>
        <fullName evidence="4">2-hydroxycyclohexane-1-carbonyl-CoA dehydrogenase</fullName>
    </submittedName>
</protein>
<keyword evidence="5" id="KW-1185">Reference proteome</keyword>
<dbReference type="GO" id="GO:0016491">
    <property type="term" value="F:oxidoreductase activity"/>
    <property type="evidence" value="ECO:0007669"/>
    <property type="project" value="UniProtKB-KW"/>
</dbReference>
<keyword evidence="3" id="KW-0753">Steroid metabolism</keyword>
<accession>A0A1M5XPH9</accession>
<dbReference type="PRINTS" id="PR00080">
    <property type="entry name" value="SDRFAMILY"/>
</dbReference>
<comment type="similarity">
    <text evidence="1">Belongs to the short-chain dehydrogenases/reductases (SDR) family.</text>
</comment>
<dbReference type="SUPFAM" id="SSF51735">
    <property type="entry name" value="NAD(P)-binding Rossmann-fold domains"/>
    <property type="match status" value="1"/>
</dbReference>
<evidence type="ECO:0000256" key="1">
    <source>
        <dbReference type="ARBA" id="ARBA00006484"/>
    </source>
</evidence>
<dbReference type="NCBIfam" id="NF009466">
    <property type="entry name" value="PRK12826.1-2"/>
    <property type="match status" value="1"/>
</dbReference>
<dbReference type="Proteomes" id="UP000183954">
    <property type="component" value="Unassembled WGS sequence"/>
</dbReference>
<gene>
    <name evidence="4" type="ORF">SAMN02746098_02153</name>
</gene>
<reference evidence="5" key="1">
    <citation type="submission" date="2016-11" db="EMBL/GenBank/DDBJ databases">
        <authorList>
            <person name="Varghese N."/>
            <person name="Submissions S."/>
        </authorList>
    </citation>
    <scope>NUCLEOTIDE SEQUENCE [LARGE SCALE GENOMIC DNA]</scope>
    <source>
        <strain evidence="5">DSM 15449</strain>
    </source>
</reference>
<dbReference type="EMBL" id="FQXJ01000006">
    <property type="protein sequence ID" value="SHI01735.1"/>
    <property type="molecule type" value="Genomic_DNA"/>
</dbReference>
<dbReference type="FunFam" id="3.40.50.720:FF:000084">
    <property type="entry name" value="Short-chain dehydrogenase reductase"/>
    <property type="match status" value="1"/>
</dbReference>
<keyword evidence="3" id="KW-0443">Lipid metabolism</keyword>
<proteinExistence type="inferred from homology"/>
<dbReference type="PANTHER" id="PTHR42879">
    <property type="entry name" value="3-OXOACYL-(ACYL-CARRIER-PROTEIN) REDUCTASE"/>
    <property type="match status" value="1"/>
</dbReference>
<dbReference type="Gene3D" id="3.40.50.720">
    <property type="entry name" value="NAD(P)-binding Rossmann-like Domain"/>
    <property type="match status" value="1"/>
</dbReference>
<dbReference type="PRINTS" id="PR00081">
    <property type="entry name" value="GDHRDH"/>
</dbReference>
<evidence type="ECO:0000256" key="2">
    <source>
        <dbReference type="ARBA" id="ARBA00023002"/>
    </source>
</evidence>
<dbReference type="PROSITE" id="PS00061">
    <property type="entry name" value="ADH_SHORT"/>
    <property type="match status" value="1"/>
</dbReference>
<dbReference type="STRING" id="1121420.SAMN02746098_02153"/>
<dbReference type="PANTHER" id="PTHR42879:SF2">
    <property type="entry name" value="3-OXOACYL-[ACYL-CARRIER-PROTEIN] REDUCTASE FABG"/>
    <property type="match status" value="1"/>
</dbReference>
<sequence length="251" mass="26536">MKFAGRVGIVTGSGRGIGRGIALGLAEQGGTVVVVDVDIKSAEAVVKEIEAMGGKAMAAKVDITKSAEVNDMVAKVIEKYGKIDILVNNVGWNKVKPFVTGDEELWDRVIAINLKGPIICCRAVVDNMMQNNYGKIVNVSSDAGRVGSTGESVYSAAKGGVITFTKTLAREMARYKVNVNCVSPGPSDTPFLAEVSAENPKLMEAVKRAIPLRRLGEPKDIANAVLFFASDDAEYITGQTLSVSGGLTMHS</sequence>
<evidence type="ECO:0000256" key="3">
    <source>
        <dbReference type="ARBA" id="ARBA00023221"/>
    </source>
</evidence>
<dbReference type="Pfam" id="PF13561">
    <property type="entry name" value="adh_short_C2"/>
    <property type="match status" value="1"/>
</dbReference>
<dbReference type="OrthoDB" id="9803333at2"/>
<dbReference type="AlphaFoldDB" id="A0A1M5XPH9"/>
<name>A0A1M5XPH9_9FIRM</name>
<dbReference type="GO" id="GO:0008206">
    <property type="term" value="P:bile acid metabolic process"/>
    <property type="evidence" value="ECO:0007669"/>
    <property type="project" value="UniProtKB-ARBA"/>
</dbReference>
<dbReference type="InterPro" id="IPR036291">
    <property type="entry name" value="NAD(P)-bd_dom_sf"/>
</dbReference>
<keyword evidence="2" id="KW-0560">Oxidoreductase</keyword>
<dbReference type="InterPro" id="IPR050259">
    <property type="entry name" value="SDR"/>
</dbReference>